<dbReference type="InterPro" id="IPR041078">
    <property type="entry name" value="Plavaka"/>
</dbReference>
<name>A0A9P7CYT5_9AGAM</name>
<accession>A0A9P7CYT5</accession>
<evidence type="ECO:0000313" key="2">
    <source>
        <dbReference type="Proteomes" id="UP000714275"/>
    </source>
</evidence>
<dbReference type="OrthoDB" id="2418900at2759"/>
<sequence length="621" mass="70407">MAIPGVSERLGLSFHNIKALHKIVDSVPPCAYWKTHELWFKNDPEHKHIIYHRNPIDTVRTLLGNPAHANNIVYRPKRVFTNASRDSRIYNEMWTGDWWNTVQLSDRLPSGSCVAPVIIATDKTQLTQFAGDKTAYPVYLTLGNLPRAIRWKPSQHACILVGYLSVSKMVGTELSKKQKSTCIQQLFHDSMRIVLEPLIEAGKRGVEVTGGDGKVCLVHPILACYVADYPEQYLVTCAKYGTCPKCKVDDSQMGDGDQGPWRTQHKTSKIIEAARANSTSISNFQKRCKQDNVSGGVRHPFWEGFPHCDIHMSITPDILHQLYQGVNGWSHLVQISGKERKDMGRILLGCIIGKAPSQMVACYRALLDFIYISQYPSHDKDSLGYLQAALEQYHANKHILIDLGICDHLNIPKLHSMHHYAECIRNFGTTDNYNTEMFERFHIDYAKEGWRATNFRDELLQMTQWLSHQEKVAMFETYLKDYHSTEVEREQEEQDALESEMRPGIGLAISKKPASHSQPLSSIISKHRCPSFLHHLRLPHARLPFHQLDVWHTFKFSLDTLGNDVDGQEEIDSVRAKPGKGRAGNVGDGRFDVVVVVQSDEAESTGLHDALPSASYEVKLY</sequence>
<comment type="caution">
    <text evidence="1">The sequence shown here is derived from an EMBL/GenBank/DDBJ whole genome shotgun (WGS) entry which is preliminary data.</text>
</comment>
<reference evidence="1" key="1">
    <citation type="journal article" date="2020" name="New Phytol.">
        <title>Comparative genomics reveals dynamic genome evolution in host specialist ectomycorrhizal fungi.</title>
        <authorList>
            <person name="Lofgren L.A."/>
            <person name="Nguyen N.H."/>
            <person name="Vilgalys R."/>
            <person name="Ruytinx J."/>
            <person name="Liao H.L."/>
            <person name="Branco S."/>
            <person name="Kuo A."/>
            <person name="LaButti K."/>
            <person name="Lipzen A."/>
            <person name="Andreopoulos W."/>
            <person name="Pangilinan J."/>
            <person name="Riley R."/>
            <person name="Hundley H."/>
            <person name="Na H."/>
            <person name="Barry K."/>
            <person name="Grigoriev I.V."/>
            <person name="Stajich J.E."/>
            <person name="Kennedy P.G."/>
        </authorList>
    </citation>
    <scope>NUCLEOTIDE SEQUENCE</scope>
    <source>
        <strain evidence="1">DOB743</strain>
    </source>
</reference>
<protein>
    <submittedName>
        <fullName evidence="1">Uncharacterized protein</fullName>
    </submittedName>
</protein>
<proteinExistence type="predicted"/>
<dbReference type="Proteomes" id="UP000714275">
    <property type="component" value="Unassembled WGS sequence"/>
</dbReference>
<dbReference type="EMBL" id="JABBWD010000059">
    <property type="protein sequence ID" value="KAG1771393.1"/>
    <property type="molecule type" value="Genomic_DNA"/>
</dbReference>
<keyword evidence="2" id="KW-1185">Reference proteome</keyword>
<organism evidence="1 2">
    <name type="scientific">Suillus placidus</name>
    <dbReference type="NCBI Taxonomy" id="48579"/>
    <lineage>
        <taxon>Eukaryota</taxon>
        <taxon>Fungi</taxon>
        <taxon>Dikarya</taxon>
        <taxon>Basidiomycota</taxon>
        <taxon>Agaricomycotina</taxon>
        <taxon>Agaricomycetes</taxon>
        <taxon>Agaricomycetidae</taxon>
        <taxon>Boletales</taxon>
        <taxon>Suillineae</taxon>
        <taxon>Suillaceae</taxon>
        <taxon>Suillus</taxon>
    </lineage>
</organism>
<dbReference type="Pfam" id="PF18759">
    <property type="entry name" value="Plavaka"/>
    <property type="match status" value="1"/>
</dbReference>
<gene>
    <name evidence="1" type="ORF">EV702DRAFT_1181468</name>
</gene>
<evidence type="ECO:0000313" key="1">
    <source>
        <dbReference type="EMBL" id="KAG1771393.1"/>
    </source>
</evidence>
<dbReference type="AlphaFoldDB" id="A0A9P7CYT5"/>